<comment type="caution">
    <text evidence="5">The sequence shown here is derived from an EMBL/GenBank/DDBJ whole genome shotgun (WGS) entry which is preliminary data.</text>
</comment>
<evidence type="ECO:0000256" key="3">
    <source>
        <dbReference type="ARBA" id="ARBA00044632"/>
    </source>
</evidence>
<reference evidence="5 6" key="1">
    <citation type="submission" date="2019-03" db="EMBL/GenBank/DDBJ databases">
        <authorList>
            <person name="Liu G."/>
        </authorList>
    </citation>
    <scope>NUCLEOTIDE SEQUENCE [LARGE SCALE GENOMIC DNA]</scope>
    <source>
        <strain evidence="5 6">DSM 19099</strain>
    </source>
</reference>
<evidence type="ECO:0000313" key="5">
    <source>
        <dbReference type="EMBL" id="TES49336.1"/>
    </source>
</evidence>
<dbReference type="AlphaFoldDB" id="A0A4Y7WKX9"/>
<dbReference type="InterPro" id="IPR011257">
    <property type="entry name" value="DNA_glycosylase"/>
</dbReference>
<gene>
    <name evidence="5" type="ORF">E2L03_07640</name>
</gene>
<name>A0A4Y7WKX9_9BACI</name>
<dbReference type="Gene3D" id="1.10.340.30">
    <property type="entry name" value="Hypothetical protein, domain 2"/>
    <property type="match status" value="1"/>
</dbReference>
<comment type="catalytic activity">
    <reaction evidence="3">
        <text>2'-deoxyribonucleotide-(2'-deoxyribose 5'-phosphate)-2'-deoxyribonucleotide-DNA = a 3'-end 2'-deoxyribonucleotide-(2,3-dehydro-2,3-deoxyribose 5'-phosphate)-DNA + a 5'-end 5'-phospho-2'-deoxyribonucleoside-DNA + H(+)</text>
        <dbReference type="Rhea" id="RHEA:66592"/>
        <dbReference type="Rhea" id="RHEA-COMP:13180"/>
        <dbReference type="Rhea" id="RHEA-COMP:16897"/>
        <dbReference type="Rhea" id="RHEA-COMP:17067"/>
        <dbReference type="ChEBI" id="CHEBI:15378"/>
        <dbReference type="ChEBI" id="CHEBI:136412"/>
        <dbReference type="ChEBI" id="CHEBI:157695"/>
        <dbReference type="ChEBI" id="CHEBI:167181"/>
        <dbReference type="EC" id="4.2.99.18"/>
    </reaction>
</comment>
<dbReference type="PANTHER" id="PTHR10242">
    <property type="entry name" value="8-OXOGUANINE DNA GLYCOSYLASE"/>
    <property type="match status" value="1"/>
</dbReference>
<accession>A0A4Y7WKX9</accession>
<dbReference type="CDD" id="cd00056">
    <property type="entry name" value="ENDO3c"/>
    <property type="match status" value="1"/>
</dbReference>
<dbReference type="SUPFAM" id="SSF48150">
    <property type="entry name" value="DNA-glycosylase"/>
    <property type="match status" value="1"/>
</dbReference>
<comment type="similarity">
    <text evidence="1">Belongs to the type-1 OGG1 family.</text>
</comment>
<dbReference type="EC" id="4.2.99.18" evidence="2"/>
<dbReference type="RefSeq" id="WP_134258858.1">
    <property type="nucleotide sequence ID" value="NZ_LDIM01000006.1"/>
</dbReference>
<dbReference type="InterPro" id="IPR003265">
    <property type="entry name" value="HhH-GPD_domain"/>
</dbReference>
<evidence type="ECO:0000256" key="1">
    <source>
        <dbReference type="ARBA" id="ARBA00010679"/>
    </source>
</evidence>
<organism evidence="5 6">
    <name type="scientific">Shouchella lehensis</name>
    <dbReference type="NCBI Taxonomy" id="300825"/>
    <lineage>
        <taxon>Bacteria</taxon>
        <taxon>Bacillati</taxon>
        <taxon>Bacillota</taxon>
        <taxon>Bacilli</taxon>
        <taxon>Bacillales</taxon>
        <taxon>Bacillaceae</taxon>
        <taxon>Shouchella</taxon>
    </lineage>
</organism>
<dbReference type="SMART" id="SM00478">
    <property type="entry name" value="ENDO3c"/>
    <property type="match status" value="1"/>
</dbReference>
<protein>
    <recommendedName>
        <fullName evidence="2">DNA-(apurinic or apyrimidinic site) lyase</fullName>
        <ecNumber evidence="2">4.2.99.18</ecNumber>
    </recommendedName>
</protein>
<dbReference type="PANTHER" id="PTHR10242:SF7">
    <property type="entry name" value="HHH-GPD DOMAIN-CONTAINING PROTEIN"/>
    <property type="match status" value="1"/>
</dbReference>
<proteinExistence type="inferred from homology"/>
<evidence type="ECO:0000256" key="2">
    <source>
        <dbReference type="ARBA" id="ARBA00012720"/>
    </source>
</evidence>
<dbReference type="Proteomes" id="UP000298210">
    <property type="component" value="Unassembled WGS sequence"/>
</dbReference>
<feature type="domain" description="HhH-GPD" evidence="4">
    <location>
        <begin position="130"/>
        <end position="283"/>
    </location>
</feature>
<sequence>MFTFSIPLAEPFNFNDAITSHGWWMLAPNVWDSKKARFYRTFPTRNNDTIVGCIYMEASCLQIVTEVELTETDQDDILHYVSWMFRVNERFEPFYTLCQTHNELTDLPMKRKGRLLRSPTLFEDIVKVLLTTNTRWNQTIQMAEKLTYHLGEKVHGFGREFYSFPTPQTILSAGEAFLMEHVRTGYRSHYILDAAHKAVNNPARYLQPSALNHFREIKGIGPYAMNTLAMIVGRYDGLPVDSEYKKHVIGTYFNGIAPSKSELESVYDKWGDYKYLAYWFDHYK</sequence>
<dbReference type="EMBL" id="SNUX01000002">
    <property type="protein sequence ID" value="TES49336.1"/>
    <property type="molecule type" value="Genomic_DNA"/>
</dbReference>
<dbReference type="InterPro" id="IPR052054">
    <property type="entry name" value="Oxidative_DNA_repair_enzyme"/>
</dbReference>
<evidence type="ECO:0000259" key="4">
    <source>
        <dbReference type="SMART" id="SM00478"/>
    </source>
</evidence>
<dbReference type="GO" id="GO:0140078">
    <property type="term" value="F:class I DNA-(apurinic or apyrimidinic site) endonuclease activity"/>
    <property type="evidence" value="ECO:0007669"/>
    <property type="project" value="UniProtKB-EC"/>
</dbReference>
<dbReference type="GO" id="GO:0034039">
    <property type="term" value="F:8-oxo-7,8-dihydroguanine DNA N-glycosylase activity"/>
    <property type="evidence" value="ECO:0007669"/>
    <property type="project" value="TreeGrafter"/>
</dbReference>
<dbReference type="GO" id="GO:0006285">
    <property type="term" value="P:base-excision repair, AP site formation"/>
    <property type="evidence" value="ECO:0007669"/>
    <property type="project" value="TreeGrafter"/>
</dbReference>
<evidence type="ECO:0000313" key="6">
    <source>
        <dbReference type="Proteomes" id="UP000298210"/>
    </source>
</evidence>